<proteinExistence type="inferred from homology"/>
<comment type="similarity">
    <text evidence="2">Belongs to the bacterial flagellin family.</text>
</comment>
<dbReference type="RefSeq" id="WP_380712880.1">
    <property type="nucleotide sequence ID" value="NZ_JBHUML010000002.1"/>
</dbReference>
<dbReference type="NCBIfam" id="TIGR02550">
    <property type="entry name" value="flagell_flgL"/>
    <property type="match status" value="1"/>
</dbReference>
<sequence length="356" mass="39310">MRVTQSMLAQNSLNNLNQSFERMGVLQEQLSTGKKITKASQDPVVAMSGIRYRGETNQIQQFQRNVGEVNNWMDSTDSALGKTTDAMQRVRELTTQAANGSYEEGQRGNIAEEVTQLTQHVADMANSEVNGKHIFNGTETTTPPVLKPEEGADADLAAYQVINDGEVYEHNGGTEFENDAGNTIELNYDGEGNLTGISKNGTADAVNKEEIVMTRTDANTNDVEMEVMQGVKMPVNSNPENTFQNGLFQDLTSLSATLRDENAGSEEISNHLDTMDNHIDNIVNERAEVGARQNRVEMIENRLGQQEVTAEEIMSENEDADMEKVIMNLMSQENVHQAALSSGARIIQPTLMDFLR</sequence>
<feature type="domain" description="Flagellin C-terminal" evidence="5">
    <location>
        <begin position="273"/>
        <end position="348"/>
    </location>
</feature>
<keyword evidence="3" id="KW-0975">Bacterial flagellum</keyword>
<reference evidence="7" key="1">
    <citation type="journal article" date="2019" name="Int. J. Syst. Evol. Microbiol.">
        <title>The Global Catalogue of Microorganisms (GCM) 10K type strain sequencing project: providing services to taxonomists for standard genome sequencing and annotation.</title>
        <authorList>
            <consortium name="The Broad Institute Genomics Platform"/>
            <consortium name="The Broad Institute Genome Sequencing Center for Infectious Disease"/>
            <person name="Wu L."/>
            <person name="Ma J."/>
        </authorList>
    </citation>
    <scope>NUCLEOTIDE SEQUENCE [LARGE SCALE GENOMIC DNA]</scope>
    <source>
        <strain evidence="7">KCTC 33792</strain>
    </source>
</reference>
<keyword evidence="6" id="KW-0969">Cilium</keyword>
<dbReference type="InterPro" id="IPR013384">
    <property type="entry name" value="Flagell_FlgL"/>
</dbReference>
<dbReference type="InterPro" id="IPR001492">
    <property type="entry name" value="Flagellin"/>
</dbReference>
<dbReference type="PANTHER" id="PTHR42792">
    <property type="entry name" value="FLAGELLIN"/>
    <property type="match status" value="1"/>
</dbReference>
<dbReference type="InterPro" id="IPR001029">
    <property type="entry name" value="Flagellin_N"/>
</dbReference>
<keyword evidence="6" id="KW-0282">Flagellum</keyword>
<name>A0ABW5T1M8_9BACI</name>
<accession>A0ABW5T1M8</accession>
<protein>
    <submittedName>
        <fullName evidence="6">Flagellar hook-associated protein FlgL</fullName>
    </submittedName>
</protein>
<evidence type="ECO:0000259" key="5">
    <source>
        <dbReference type="Pfam" id="PF00700"/>
    </source>
</evidence>
<evidence type="ECO:0000259" key="4">
    <source>
        <dbReference type="Pfam" id="PF00669"/>
    </source>
</evidence>
<comment type="caution">
    <text evidence="6">The sequence shown here is derived from an EMBL/GenBank/DDBJ whole genome shotgun (WGS) entry which is preliminary data.</text>
</comment>
<dbReference type="PANTHER" id="PTHR42792:SF1">
    <property type="entry name" value="FLAGELLAR HOOK-ASSOCIATED PROTEIN 3"/>
    <property type="match status" value="1"/>
</dbReference>
<dbReference type="InterPro" id="IPR046358">
    <property type="entry name" value="Flagellin_C"/>
</dbReference>
<organism evidence="6 7">
    <name type="scientific">Salibacterium lacus</name>
    <dbReference type="NCBI Taxonomy" id="1898109"/>
    <lineage>
        <taxon>Bacteria</taxon>
        <taxon>Bacillati</taxon>
        <taxon>Bacillota</taxon>
        <taxon>Bacilli</taxon>
        <taxon>Bacillales</taxon>
        <taxon>Bacillaceae</taxon>
    </lineage>
</organism>
<evidence type="ECO:0000256" key="1">
    <source>
        <dbReference type="ARBA" id="ARBA00004365"/>
    </source>
</evidence>
<keyword evidence="7" id="KW-1185">Reference proteome</keyword>
<dbReference type="Gene3D" id="1.20.1330.10">
    <property type="entry name" value="f41 fragment of flagellin, N-terminal domain"/>
    <property type="match status" value="1"/>
</dbReference>
<evidence type="ECO:0000313" key="6">
    <source>
        <dbReference type="EMBL" id="MFD2705630.1"/>
    </source>
</evidence>
<evidence type="ECO:0000313" key="7">
    <source>
        <dbReference type="Proteomes" id="UP001597520"/>
    </source>
</evidence>
<evidence type="ECO:0000256" key="3">
    <source>
        <dbReference type="ARBA" id="ARBA00023143"/>
    </source>
</evidence>
<feature type="domain" description="Flagellin N-terminal" evidence="4">
    <location>
        <begin position="5"/>
        <end position="140"/>
    </location>
</feature>
<dbReference type="Pfam" id="PF00669">
    <property type="entry name" value="Flagellin_N"/>
    <property type="match status" value="1"/>
</dbReference>
<dbReference type="Proteomes" id="UP001597520">
    <property type="component" value="Unassembled WGS sequence"/>
</dbReference>
<evidence type="ECO:0000256" key="2">
    <source>
        <dbReference type="ARBA" id="ARBA00005709"/>
    </source>
</evidence>
<dbReference type="Pfam" id="PF00700">
    <property type="entry name" value="Flagellin_C"/>
    <property type="match status" value="1"/>
</dbReference>
<dbReference type="SUPFAM" id="SSF64518">
    <property type="entry name" value="Phase 1 flagellin"/>
    <property type="match status" value="1"/>
</dbReference>
<comment type="subcellular location">
    <subcellularLocation>
        <location evidence="1">Bacterial flagellum</location>
    </subcellularLocation>
</comment>
<dbReference type="EMBL" id="JBHUML010000002">
    <property type="protein sequence ID" value="MFD2705630.1"/>
    <property type="molecule type" value="Genomic_DNA"/>
</dbReference>
<keyword evidence="6" id="KW-0966">Cell projection</keyword>
<gene>
    <name evidence="6" type="primary">flgL</name>
    <name evidence="6" type="ORF">ACFSUB_09125</name>
</gene>